<reference evidence="6 7" key="1">
    <citation type="submission" date="2016-09" db="EMBL/GenBank/DDBJ databases">
        <title>Complete genome sequence of the Lysinibacillus sphaericus LMG 22257, a specie of Bacillus with ureolytic activity that can effectively biodeposit calcium carbonate.</title>
        <authorList>
            <person name="Yan W."/>
        </authorList>
    </citation>
    <scope>NUCLEOTIDE SEQUENCE [LARGE SCALE GENOMIC DNA]</scope>
    <source>
        <strain evidence="6 7">LMG 22257</strain>
    </source>
</reference>
<dbReference type="CDD" id="cd02947">
    <property type="entry name" value="TRX_family"/>
    <property type="match status" value="1"/>
</dbReference>
<evidence type="ECO:0000259" key="5">
    <source>
        <dbReference type="PROSITE" id="PS51352"/>
    </source>
</evidence>
<keyword evidence="4" id="KW-0472">Membrane</keyword>
<dbReference type="Pfam" id="PF00085">
    <property type="entry name" value="Thioredoxin"/>
    <property type="match status" value="1"/>
</dbReference>
<feature type="transmembrane region" description="Helical" evidence="4">
    <location>
        <begin position="6"/>
        <end position="22"/>
    </location>
</feature>
<keyword evidence="4" id="KW-1133">Transmembrane helix</keyword>
<comment type="similarity">
    <text evidence="1">Belongs to the thioredoxin family.</text>
</comment>
<evidence type="ECO:0000313" key="6">
    <source>
        <dbReference type="EMBL" id="AOV06858.1"/>
    </source>
</evidence>
<evidence type="ECO:0000256" key="2">
    <source>
        <dbReference type="ARBA" id="ARBA00023157"/>
    </source>
</evidence>
<dbReference type="SUPFAM" id="SSF52833">
    <property type="entry name" value="Thioredoxin-like"/>
    <property type="match status" value="1"/>
</dbReference>
<dbReference type="GO" id="GO:0015035">
    <property type="term" value="F:protein-disulfide reductase activity"/>
    <property type="evidence" value="ECO:0007669"/>
    <property type="project" value="TreeGrafter"/>
</dbReference>
<evidence type="ECO:0000256" key="1">
    <source>
        <dbReference type="ARBA" id="ARBA00008987"/>
    </source>
</evidence>
<dbReference type="AlphaFoldDB" id="A0A1D8JDU1"/>
<feature type="domain" description="Thioredoxin" evidence="5">
    <location>
        <begin position="33"/>
        <end position="155"/>
    </location>
</feature>
<keyword evidence="2" id="KW-1015">Disulfide bond</keyword>
<dbReference type="PROSITE" id="PS51352">
    <property type="entry name" value="THIOREDOXIN_2"/>
    <property type="match status" value="1"/>
</dbReference>
<dbReference type="InterPro" id="IPR036249">
    <property type="entry name" value="Thioredoxin-like_sf"/>
</dbReference>
<dbReference type="Gene3D" id="3.40.30.10">
    <property type="entry name" value="Glutaredoxin"/>
    <property type="match status" value="1"/>
</dbReference>
<dbReference type="PANTHER" id="PTHR45663">
    <property type="entry name" value="GEO12009P1"/>
    <property type="match status" value="1"/>
</dbReference>
<dbReference type="RefSeq" id="WP_075526982.1">
    <property type="nucleotide sequence ID" value="NZ_CP017560.1"/>
</dbReference>
<gene>
    <name evidence="6" type="ORF">BI350_04260</name>
</gene>
<keyword evidence="7" id="KW-1185">Reference proteome</keyword>
<dbReference type="InterPro" id="IPR013766">
    <property type="entry name" value="Thioredoxin_domain"/>
</dbReference>
<dbReference type="EMBL" id="CP017560">
    <property type="protein sequence ID" value="AOV06858.1"/>
    <property type="molecule type" value="Genomic_DNA"/>
</dbReference>
<name>A0A1D8JDU1_9BACL</name>
<dbReference type="KEGG" id="surl:BI350_04260"/>
<accession>A0A1D8JDU1</accession>
<organism evidence="6 7">
    <name type="scientific">Sporosarcina ureilytica</name>
    <dbReference type="NCBI Taxonomy" id="298596"/>
    <lineage>
        <taxon>Bacteria</taxon>
        <taxon>Bacillati</taxon>
        <taxon>Bacillota</taxon>
        <taxon>Bacilli</taxon>
        <taxon>Bacillales</taxon>
        <taxon>Caryophanaceae</taxon>
        <taxon>Sporosarcina</taxon>
    </lineage>
</organism>
<keyword evidence="3" id="KW-0676">Redox-active center</keyword>
<evidence type="ECO:0000313" key="7">
    <source>
        <dbReference type="Proteomes" id="UP000185746"/>
    </source>
</evidence>
<dbReference type="GO" id="GO:0045454">
    <property type="term" value="P:cell redox homeostasis"/>
    <property type="evidence" value="ECO:0007669"/>
    <property type="project" value="TreeGrafter"/>
</dbReference>
<evidence type="ECO:0000256" key="3">
    <source>
        <dbReference type="ARBA" id="ARBA00023284"/>
    </source>
</evidence>
<keyword evidence="4" id="KW-0812">Transmembrane</keyword>
<proteinExistence type="inferred from homology"/>
<evidence type="ECO:0000256" key="4">
    <source>
        <dbReference type="SAM" id="Phobius"/>
    </source>
</evidence>
<dbReference type="GO" id="GO:0005829">
    <property type="term" value="C:cytosol"/>
    <property type="evidence" value="ECO:0007669"/>
    <property type="project" value="TreeGrafter"/>
</dbReference>
<sequence>MKKLLAIGGIIVVIFVLILVLNNQSNKDKLKDNPYGTNKLEQSTIDLIGDKNYSNIILPEDLKAKIASGESVTAYFFSPLCGYCKEMTPVMMPIAQNMEVEVDQFNTLEFNEEAKLYNIEATPTMIYFENGEEVGRMVGGQPEENIRAFFKAVKGEVE</sequence>
<dbReference type="Proteomes" id="UP000185746">
    <property type="component" value="Chromosome"/>
</dbReference>
<protein>
    <submittedName>
        <fullName evidence="6">Thioredoxin</fullName>
    </submittedName>
</protein>
<dbReference type="PANTHER" id="PTHR45663:SF11">
    <property type="entry name" value="GEO12009P1"/>
    <property type="match status" value="1"/>
</dbReference>